<dbReference type="Pfam" id="PF13602">
    <property type="entry name" value="ADH_zinc_N_2"/>
    <property type="match status" value="1"/>
</dbReference>
<dbReference type="SUPFAM" id="SSF51735">
    <property type="entry name" value="NAD(P)-binding Rossmann-fold domains"/>
    <property type="match status" value="1"/>
</dbReference>
<evidence type="ECO:0000313" key="2">
    <source>
        <dbReference type="Proteomes" id="UP001521116"/>
    </source>
</evidence>
<gene>
    <name evidence="1" type="ORF">SLS56_011605</name>
</gene>
<name>A0ABR3SB52_9PEZI</name>
<proteinExistence type="predicted"/>
<dbReference type="InterPro" id="IPR036291">
    <property type="entry name" value="NAD(P)-bd_dom_sf"/>
</dbReference>
<organism evidence="1 2">
    <name type="scientific">Neofusicoccum ribis</name>
    <dbReference type="NCBI Taxonomy" id="45134"/>
    <lineage>
        <taxon>Eukaryota</taxon>
        <taxon>Fungi</taxon>
        <taxon>Dikarya</taxon>
        <taxon>Ascomycota</taxon>
        <taxon>Pezizomycotina</taxon>
        <taxon>Dothideomycetes</taxon>
        <taxon>Dothideomycetes incertae sedis</taxon>
        <taxon>Botryosphaeriales</taxon>
        <taxon>Botryosphaeriaceae</taxon>
        <taxon>Neofusicoccum</taxon>
    </lineage>
</organism>
<dbReference type="InterPro" id="IPR052711">
    <property type="entry name" value="Zinc_ADH-like"/>
</dbReference>
<keyword evidence="2" id="KW-1185">Reference proteome</keyword>
<dbReference type="Gene3D" id="3.90.180.10">
    <property type="entry name" value="Medium-chain alcohol dehydrogenases, catalytic domain"/>
    <property type="match status" value="1"/>
</dbReference>
<feature type="non-terminal residue" evidence="1">
    <location>
        <position position="1"/>
    </location>
</feature>
<protein>
    <recommendedName>
        <fullName evidence="3">Alcohol dehydrogenase</fullName>
    </recommendedName>
</protein>
<evidence type="ECO:0008006" key="3">
    <source>
        <dbReference type="Google" id="ProtNLM"/>
    </source>
</evidence>
<comment type="caution">
    <text evidence="1">The sequence shown here is derived from an EMBL/GenBank/DDBJ whole genome shotgun (WGS) entry which is preliminary data.</text>
</comment>
<reference evidence="1 2" key="1">
    <citation type="submission" date="2024-02" db="EMBL/GenBank/DDBJ databases">
        <title>De novo assembly and annotation of 12 fungi associated with fruit tree decline syndrome in Ontario, Canada.</title>
        <authorList>
            <person name="Sulman M."/>
            <person name="Ellouze W."/>
            <person name="Ilyukhin E."/>
        </authorList>
    </citation>
    <scope>NUCLEOTIDE SEQUENCE [LARGE SCALE GENOMIC DNA]</scope>
    <source>
        <strain evidence="1 2">M1-105</strain>
    </source>
</reference>
<dbReference type="Gene3D" id="3.40.50.720">
    <property type="entry name" value="NAD(P)-binding Rossmann-like Domain"/>
    <property type="match status" value="1"/>
</dbReference>
<dbReference type="Proteomes" id="UP001521116">
    <property type="component" value="Unassembled WGS sequence"/>
</dbReference>
<dbReference type="EMBL" id="JAJVDC020000286">
    <property type="protein sequence ID" value="KAL1615976.1"/>
    <property type="molecule type" value="Genomic_DNA"/>
</dbReference>
<dbReference type="PANTHER" id="PTHR45033">
    <property type="match status" value="1"/>
</dbReference>
<evidence type="ECO:0000313" key="1">
    <source>
        <dbReference type="EMBL" id="KAL1615976.1"/>
    </source>
</evidence>
<sequence>TPHWGEKAKELTGGRGADVVIEVGGPATLAQSIKSVRIDGIISIIGFVGGQPEEQPGSFNLCIVRGFVVGSRTQFEEMNRAIEANNIRPVIDEQIFSLSQTKDAFQYLLEQKHVGKVVIKID</sequence>
<dbReference type="PANTHER" id="PTHR45033:SF2">
    <property type="entry name" value="ZINC-TYPE ALCOHOL DEHYDROGENASE-LIKE PROTEIN C1773.06C"/>
    <property type="match status" value="1"/>
</dbReference>
<accession>A0ABR3SB52</accession>